<gene>
    <name evidence="2" type="ORF">KSZ_37280</name>
</gene>
<dbReference type="Proteomes" id="UP000635565">
    <property type="component" value="Unassembled WGS sequence"/>
</dbReference>
<dbReference type="InterPro" id="IPR052509">
    <property type="entry name" value="Metal_resp_DNA-bind_regulator"/>
</dbReference>
<name>A0ABQ3VHS4_9CHLR</name>
<organism evidence="2 3">
    <name type="scientific">Dictyobacter formicarum</name>
    <dbReference type="NCBI Taxonomy" id="2778368"/>
    <lineage>
        <taxon>Bacteria</taxon>
        <taxon>Bacillati</taxon>
        <taxon>Chloroflexota</taxon>
        <taxon>Ktedonobacteria</taxon>
        <taxon>Ktedonobacterales</taxon>
        <taxon>Dictyobacteraceae</taxon>
        <taxon>Dictyobacter</taxon>
    </lineage>
</organism>
<keyword evidence="3" id="KW-1185">Reference proteome</keyword>
<reference evidence="2 3" key="1">
    <citation type="journal article" date="2021" name="Int. J. Syst. Evol. Microbiol.">
        <title>Reticulibacter mediterranei gen. nov., sp. nov., within the new family Reticulibacteraceae fam. nov., and Ktedonospora formicarum gen. nov., sp. nov., Ktedonobacter robiniae sp. nov., Dictyobacter formicarum sp. nov. and Dictyobacter arantiisoli sp. nov., belonging to the class Ktedonobacteria.</title>
        <authorList>
            <person name="Yabe S."/>
            <person name="Zheng Y."/>
            <person name="Wang C.M."/>
            <person name="Sakai Y."/>
            <person name="Abe K."/>
            <person name="Yokota A."/>
            <person name="Donadio S."/>
            <person name="Cavaletti L."/>
            <person name="Monciardini P."/>
        </authorList>
    </citation>
    <scope>NUCLEOTIDE SEQUENCE [LARGE SCALE GENOMIC DNA]</scope>
    <source>
        <strain evidence="2 3">SOSP1-9</strain>
    </source>
</reference>
<dbReference type="Gene3D" id="1.10.10.10">
    <property type="entry name" value="Winged helix-like DNA-binding domain superfamily/Winged helix DNA-binding domain"/>
    <property type="match status" value="1"/>
</dbReference>
<dbReference type="InterPro" id="IPR005149">
    <property type="entry name" value="Tscrpt_reg_PadR_N"/>
</dbReference>
<evidence type="ECO:0000259" key="1">
    <source>
        <dbReference type="Pfam" id="PF03551"/>
    </source>
</evidence>
<dbReference type="PANTHER" id="PTHR33169:SF13">
    <property type="entry name" value="PADR-FAMILY TRANSCRIPTIONAL REGULATOR"/>
    <property type="match status" value="1"/>
</dbReference>
<comment type="caution">
    <text evidence="2">The sequence shown here is derived from an EMBL/GenBank/DDBJ whole genome shotgun (WGS) entry which is preliminary data.</text>
</comment>
<evidence type="ECO:0000313" key="2">
    <source>
        <dbReference type="EMBL" id="GHO85722.1"/>
    </source>
</evidence>
<proteinExistence type="predicted"/>
<dbReference type="PANTHER" id="PTHR33169">
    <property type="entry name" value="PADR-FAMILY TRANSCRIPTIONAL REGULATOR"/>
    <property type="match status" value="1"/>
</dbReference>
<dbReference type="InterPro" id="IPR036388">
    <property type="entry name" value="WH-like_DNA-bd_sf"/>
</dbReference>
<accession>A0ABQ3VHS4</accession>
<dbReference type="SUPFAM" id="SSF46785">
    <property type="entry name" value="Winged helix' DNA-binding domain"/>
    <property type="match status" value="1"/>
</dbReference>
<feature type="domain" description="Transcription regulator PadR N-terminal" evidence="1">
    <location>
        <begin position="29"/>
        <end position="103"/>
    </location>
</feature>
<dbReference type="InterPro" id="IPR036390">
    <property type="entry name" value="WH_DNA-bd_sf"/>
</dbReference>
<dbReference type="EMBL" id="BNJJ01000010">
    <property type="protein sequence ID" value="GHO85722.1"/>
    <property type="molecule type" value="Genomic_DNA"/>
</dbReference>
<sequence length="136" mass="15123">MFERGIDEMSTGGEASEVRLPLTPAVFHILLALADGERHGYSIMQEIAAQTEGKLRIGPTTLYRSIKRMLEDGLIEETEERPDPALDDERRRYYRLTALGLQVTQAEVQRLAQAVEVARKKPLLGDAAIKPMFGGA</sequence>
<evidence type="ECO:0000313" key="3">
    <source>
        <dbReference type="Proteomes" id="UP000635565"/>
    </source>
</evidence>
<dbReference type="Pfam" id="PF03551">
    <property type="entry name" value="PadR"/>
    <property type="match status" value="1"/>
</dbReference>
<protein>
    <submittedName>
        <fullName evidence="2">PadR family transcriptional regulator</fullName>
    </submittedName>
</protein>